<name>A0ABR8YAH6_9BACT</name>
<dbReference type="RefSeq" id="WP_191764599.1">
    <property type="nucleotide sequence ID" value="NZ_JACSPP010000043.1"/>
</dbReference>
<evidence type="ECO:0000313" key="3">
    <source>
        <dbReference type="Proteomes" id="UP000620874"/>
    </source>
</evidence>
<dbReference type="EMBL" id="JACSPP010000043">
    <property type="protein sequence ID" value="MBD8041221.1"/>
    <property type="molecule type" value="Genomic_DNA"/>
</dbReference>
<gene>
    <name evidence="2" type="ORF">H9625_12395</name>
</gene>
<comment type="caution">
    <text evidence="2">The sequence shown here is derived from an EMBL/GenBank/DDBJ whole genome shotgun (WGS) entry which is preliminary data.</text>
</comment>
<evidence type="ECO:0000313" key="2">
    <source>
        <dbReference type="EMBL" id="MBD8041221.1"/>
    </source>
</evidence>
<evidence type="ECO:0000256" key="1">
    <source>
        <dbReference type="SAM" id="SignalP"/>
    </source>
</evidence>
<accession>A0ABR8YAH6</accession>
<feature type="chain" id="PRO_5047288500" description="OmpA-like domain-containing protein" evidence="1">
    <location>
        <begin position="22"/>
        <end position="587"/>
    </location>
</feature>
<dbReference type="Proteomes" id="UP000620874">
    <property type="component" value="Unassembled WGS sequence"/>
</dbReference>
<proteinExistence type="predicted"/>
<reference evidence="2 3" key="1">
    <citation type="submission" date="2020-08" db="EMBL/GenBank/DDBJ databases">
        <title>A Genomic Blueprint of the Chicken Gut Microbiome.</title>
        <authorList>
            <person name="Gilroy R."/>
            <person name="Ravi A."/>
            <person name="Getino M."/>
            <person name="Pursley I."/>
            <person name="Horton D.L."/>
            <person name="Alikhan N.-F."/>
            <person name="Baker D."/>
            <person name="Gharbi K."/>
            <person name="Hall N."/>
            <person name="Watson M."/>
            <person name="Adriaenssens E.M."/>
            <person name="Foster-Nyarko E."/>
            <person name="Jarju S."/>
            <person name="Secka A."/>
            <person name="Antonio M."/>
            <person name="Oren A."/>
            <person name="Chaudhuri R."/>
            <person name="La Ragione R.M."/>
            <person name="Hildebrand F."/>
            <person name="Pallen M.J."/>
        </authorList>
    </citation>
    <scope>NUCLEOTIDE SEQUENCE [LARGE SCALE GENOMIC DNA]</scope>
    <source>
        <strain evidence="2 3">Sa1CVN1</strain>
    </source>
</reference>
<sequence length="587" mass="65794">MKKLVMGFGMLLLVISSSIHAQTVVSDTLVSEEVVQPQPTDDEYRIVTNRFWDNWFILGDFGGHAYAGDYGSVGDFNGLLSPDFNVGIGKWFTPGIGAKIQFGLSNSKGYSKEETYFTYGDPMTASDGSLYWKSKNKWWDLNINAMFNLSRLIKGYEGKESDRLMNQFIASVGIGALHHRDIDAQRNEWSGHFELQYSRFFNKKKNISLDVKAHAILFQTNFDGITLKTNGENSKWWDSNIGLSVGVTYYFKKRHWDRCVPCQSPVYINNTYMPAPVVQECPEYKTLEFYVFFPNNYSGRDDAPIVADAPVNAIDYLASGIFTQKGFKNAEAVDRLLASGGSLVSLATVDIATEKANRCKPAEGVARGYEMSSEPISLPMDAGSMRAFEEKMDYYYAPIYEGGKTWYYRVDKETTTQSLLSDDNYRESTSYGLNAHRGLDMVKKNMKTSADASLYSFADVYAAIEGNGGYVAQAADEATVKELNDILQKGRILYVQAEGLATSQDNYVGENAENIGLERNKTLAYNRAYTVIKWLRGNAMFKNVSNNDFSINALTDPIVTVNDKSTQGLNAKLNRCVKVRIHCVIDK</sequence>
<feature type="signal peptide" evidence="1">
    <location>
        <begin position="1"/>
        <end position="21"/>
    </location>
</feature>
<protein>
    <recommendedName>
        <fullName evidence="4">OmpA-like domain-containing protein</fullName>
    </recommendedName>
</protein>
<evidence type="ECO:0008006" key="4">
    <source>
        <dbReference type="Google" id="ProtNLM"/>
    </source>
</evidence>
<keyword evidence="1" id="KW-0732">Signal</keyword>
<organism evidence="2 3">
    <name type="scientific">Phocaeicola intestinalis</name>
    <dbReference type="NCBI Taxonomy" id="2762212"/>
    <lineage>
        <taxon>Bacteria</taxon>
        <taxon>Pseudomonadati</taxon>
        <taxon>Bacteroidota</taxon>
        <taxon>Bacteroidia</taxon>
        <taxon>Bacteroidales</taxon>
        <taxon>Bacteroidaceae</taxon>
        <taxon>Phocaeicola</taxon>
    </lineage>
</organism>
<keyword evidence="3" id="KW-1185">Reference proteome</keyword>